<organism evidence="9 10">
    <name type="scientific">Neptuniibacter caesariensis</name>
    <dbReference type="NCBI Taxonomy" id="207954"/>
    <lineage>
        <taxon>Bacteria</taxon>
        <taxon>Pseudomonadati</taxon>
        <taxon>Pseudomonadota</taxon>
        <taxon>Gammaproteobacteria</taxon>
        <taxon>Oceanospirillales</taxon>
        <taxon>Oceanospirillaceae</taxon>
        <taxon>Neptuniibacter</taxon>
    </lineage>
</organism>
<dbReference type="AlphaFoldDB" id="A0A7U8C3N3"/>
<keyword evidence="3 7" id="KW-0812">Transmembrane</keyword>
<evidence type="ECO:0000256" key="1">
    <source>
        <dbReference type="ARBA" id="ARBA00004651"/>
    </source>
</evidence>
<dbReference type="Proteomes" id="UP000002171">
    <property type="component" value="Unassembled WGS sequence"/>
</dbReference>
<evidence type="ECO:0000259" key="8">
    <source>
        <dbReference type="Pfam" id="PF01618"/>
    </source>
</evidence>
<dbReference type="GO" id="GO:0017038">
    <property type="term" value="P:protein import"/>
    <property type="evidence" value="ECO:0007669"/>
    <property type="project" value="TreeGrafter"/>
</dbReference>
<sequence length="171" mass="19283">MLPSLHDWIFALGQFFQTGGWVLYLILWVGFLMFTLILERFSYRFWTYPQQKKQVLSDMSLESSFAKRISRLCDLDLALNGQFQMIKNLIMLCPLIGLLGTVTGMIQVFDSLALYGTGNPRMMAAGVASATFPTMTGMAVAVAGLLFYNRLSRWSESERNNLRLALNEGAC</sequence>
<dbReference type="PANTHER" id="PTHR30625">
    <property type="entry name" value="PROTEIN TOLQ"/>
    <property type="match status" value="1"/>
</dbReference>
<evidence type="ECO:0000256" key="3">
    <source>
        <dbReference type="ARBA" id="ARBA00022692"/>
    </source>
</evidence>
<keyword evidence="2" id="KW-1003">Cell membrane</keyword>
<dbReference type="Pfam" id="PF01618">
    <property type="entry name" value="MotA_ExbB"/>
    <property type="match status" value="1"/>
</dbReference>
<accession>A0A7U8C3N3</accession>
<reference evidence="9 10" key="1">
    <citation type="submission" date="2006-02" db="EMBL/GenBank/DDBJ databases">
        <authorList>
            <person name="Pinhassi J."/>
            <person name="Pedros-Alio C."/>
            <person name="Ferriera S."/>
            <person name="Johnson J."/>
            <person name="Kravitz S."/>
            <person name="Halpern A."/>
            <person name="Remington K."/>
            <person name="Beeson K."/>
            <person name="Tran B."/>
            <person name="Rogers Y.-H."/>
            <person name="Friedman R."/>
            <person name="Venter J.C."/>
        </authorList>
    </citation>
    <scope>NUCLEOTIDE SEQUENCE [LARGE SCALE GENOMIC DNA]</scope>
    <source>
        <strain evidence="9 10">MED92</strain>
    </source>
</reference>
<dbReference type="GO" id="GO:0005886">
    <property type="term" value="C:plasma membrane"/>
    <property type="evidence" value="ECO:0007669"/>
    <property type="project" value="UniProtKB-SubCell"/>
</dbReference>
<evidence type="ECO:0000256" key="2">
    <source>
        <dbReference type="ARBA" id="ARBA00022475"/>
    </source>
</evidence>
<proteinExistence type="inferred from homology"/>
<comment type="similarity">
    <text evidence="6">Belongs to the exbB/tolQ family.</text>
</comment>
<evidence type="ECO:0000313" key="9">
    <source>
        <dbReference type="EMBL" id="EAR59510.1"/>
    </source>
</evidence>
<name>A0A7U8C3N3_NEPCE</name>
<feature type="transmembrane region" description="Helical" evidence="7">
    <location>
        <begin position="89"/>
        <end position="109"/>
    </location>
</feature>
<evidence type="ECO:0000256" key="6">
    <source>
        <dbReference type="RuleBase" id="RU004057"/>
    </source>
</evidence>
<keyword evidence="6" id="KW-0813">Transport</keyword>
<evidence type="ECO:0000256" key="5">
    <source>
        <dbReference type="ARBA" id="ARBA00023136"/>
    </source>
</evidence>
<feature type="domain" description="MotA/TolQ/ExbB proton channel" evidence="8">
    <location>
        <begin position="79"/>
        <end position="161"/>
    </location>
</feature>
<dbReference type="InterPro" id="IPR002898">
    <property type="entry name" value="MotA_ExbB_proton_chnl"/>
</dbReference>
<evidence type="ECO:0000313" key="10">
    <source>
        <dbReference type="Proteomes" id="UP000002171"/>
    </source>
</evidence>
<evidence type="ECO:0000256" key="4">
    <source>
        <dbReference type="ARBA" id="ARBA00022989"/>
    </source>
</evidence>
<keyword evidence="10" id="KW-1185">Reference proteome</keyword>
<keyword evidence="4 7" id="KW-1133">Transmembrane helix</keyword>
<keyword evidence="6" id="KW-0653">Protein transport</keyword>
<evidence type="ECO:0000256" key="7">
    <source>
        <dbReference type="SAM" id="Phobius"/>
    </source>
</evidence>
<protein>
    <submittedName>
        <fullName evidence="9">Putative TonB system transport protein</fullName>
    </submittedName>
</protein>
<dbReference type="InterPro" id="IPR050790">
    <property type="entry name" value="ExbB/TolQ_transport"/>
</dbReference>
<dbReference type="PANTHER" id="PTHR30625:SF18">
    <property type="entry name" value="TONB2 ENERGY TRANSDUCTION SYSTEM INNER MEMBRANE COMPONENT EXBB"/>
    <property type="match status" value="1"/>
</dbReference>
<dbReference type="EMBL" id="AAOW01000048">
    <property type="protein sequence ID" value="EAR59510.1"/>
    <property type="molecule type" value="Genomic_DNA"/>
</dbReference>
<keyword evidence="5 7" id="KW-0472">Membrane</keyword>
<feature type="transmembrane region" description="Helical" evidence="7">
    <location>
        <begin position="121"/>
        <end position="148"/>
    </location>
</feature>
<gene>
    <name evidence="9" type="ORF">MED92_12019</name>
</gene>
<comment type="caution">
    <text evidence="9">The sequence shown here is derived from an EMBL/GenBank/DDBJ whole genome shotgun (WGS) entry which is preliminary data.</text>
</comment>
<feature type="transmembrane region" description="Helical" evidence="7">
    <location>
        <begin position="20"/>
        <end position="38"/>
    </location>
</feature>
<comment type="subcellular location">
    <subcellularLocation>
        <location evidence="1">Cell membrane</location>
        <topology evidence="1">Multi-pass membrane protein</topology>
    </subcellularLocation>
    <subcellularLocation>
        <location evidence="6">Membrane</location>
        <topology evidence="6">Multi-pass membrane protein</topology>
    </subcellularLocation>
</comment>